<reference evidence="5 6" key="1">
    <citation type="submission" date="2018-05" db="EMBL/GenBank/DDBJ databases">
        <title>Complete genome sequence of the Type Strain of Streptomyces spongiicola HNM0071, the producer of staurosporine.</title>
        <authorList>
            <person name="Zhou S."/>
            <person name="Huang X."/>
        </authorList>
    </citation>
    <scope>NUCLEOTIDE SEQUENCE [LARGE SCALE GENOMIC DNA]</scope>
    <source>
        <strain evidence="5 6">HNM0071</strain>
    </source>
</reference>
<evidence type="ECO:0000256" key="2">
    <source>
        <dbReference type="ARBA" id="ARBA00022553"/>
    </source>
</evidence>
<evidence type="ECO:0000313" key="5">
    <source>
        <dbReference type="EMBL" id="AWK12768.1"/>
    </source>
</evidence>
<feature type="compositionally biased region" description="Basic and acidic residues" evidence="3">
    <location>
        <begin position="398"/>
        <end position="409"/>
    </location>
</feature>
<proteinExistence type="predicted"/>
<dbReference type="Gene3D" id="3.40.366.10">
    <property type="entry name" value="Malonyl-Coenzyme A Acyl Carrier Protein, domain 2"/>
    <property type="match status" value="1"/>
</dbReference>
<dbReference type="InterPro" id="IPR014043">
    <property type="entry name" value="Acyl_transferase_dom"/>
</dbReference>
<dbReference type="SUPFAM" id="SSF55048">
    <property type="entry name" value="Probable ACP-binding domain of malonyl-CoA ACP transacylase"/>
    <property type="match status" value="1"/>
</dbReference>
<evidence type="ECO:0000256" key="1">
    <source>
        <dbReference type="ARBA" id="ARBA00022450"/>
    </source>
</evidence>
<dbReference type="Pfam" id="PF00698">
    <property type="entry name" value="Acyl_transf_1"/>
    <property type="match status" value="1"/>
</dbReference>
<dbReference type="Proteomes" id="UP000245051">
    <property type="component" value="Chromosome"/>
</dbReference>
<gene>
    <name evidence="5" type="ORF">DDQ41_07320</name>
</gene>
<dbReference type="InterPro" id="IPR050091">
    <property type="entry name" value="PKS_NRPS_Biosynth_Enz"/>
</dbReference>
<evidence type="ECO:0000256" key="3">
    <source>
        <dbReference type="SAM" id="MobiDB-lite"/>
    </source>
</evidence>
<dbReference type="SMART" id="SM00827">
    <property type="entry name" value="PKS_AT"/>
    <property type="match status" value="1"/>
</dbReference>
<feature type="region of interest" description="Disordered" evidence="3">
    <location>
        <begin position="391"/>
        <end position="435"/>
    </location>
</feature>
<dbReference type="Gene3D" id="3.30.70.3290">
    <property type="match status" value="1"/>
</dbReference>
<dbReference type="Gene3D" id="3.30.70.250">
    <property type="entry name" value="Malonyl-CoA ACP transacylase, ACP-binding"/>
    <property type="match status" value="1"/>
</dbReference>
<name>A0ABM6VFV9_9ACTN</name>
<dbReference type="SUPFAM" id="SSF52151">
    <property type="entry name" value="FabD/lysophospholipase-like"/>
    <property type="match status" value="1"/>
</dbReference>
<protein>
    <submittedName>
        <fullName evidence="5">Polyketide synthase</fullName>
    </submittedName>
</protein>
<organism evidence="5 6">
    <name type="scientific">Streptomyces spongiicola</name>
    <dbReference type="NCBI Taxonomy" id="1690221"/>
    <lineage>
        <taxon>Bacteria</taxon>
        <taxon>Bacillati</taxon>
        <taxon>Actinomycetota</taxon>
        <taxon>Actinomycetes</taxon>
        <taxon>Kitasatosporales</taxon>
        <taxon>Streptomycetaceae</taxon>
        <taxon>Streptomyces</taxon>
    </lineage>
</organism>
<accession>A0ABM6VFV9</accession>
<evidence type="ECO:0000313" key="6">
    <source>
        <dbReference type="Proteomes" id="UP000245051"/>
    </source>
</evidence>
<keyword evidence="6" id="KW-1185">Reference proteome</keyword>
<dbReference type="EMBL" id="CP029254">
    <property type="protein sequence ID" value="AWK12768.1"/>
    <property type="molecule type" value="Genomic_DNA"/>
</dbReference>
<keyword evidence="1" id="KW-0596">Phosphopantetheine</keyword>
<sequence length="435" mass="46330">MHQLRAVLLDEPGTDRVRVGRGRDLAPDRRGRGRRLRPVRGDRRVPELQRRFLGDAHTGHPAPGCSRRARRLLYARVEDGSIPPVQPAAMTLPHRRSVVLMFPGTGAQHPQMAAGLYGHEPVFTEAVDAVLGLLGPDGEAARADWLAPDPVEPMDSDTRSAPLLFAVNYAMGRLVESWGVRPDAYLGHSMGEFTAAVLAGVFTLEDAVRLLWERVRLQRATPPGGMLAVAAAPRELAGYLGGGVVVGAVNGPRHTVLSGPEAPLRAVARRLAADGRTCRRLAARSPYHSPALAPLVAPAEALIRRLRPAPPRTPLYSAYTTRLLGREDAVRPAFWAGQPTAPVLFWPTLERVLAAGGRLLVEAGPSQSLAVIARGHGAVRTGRSEVVATLPPRAMGPEADRRSVREARARLPAGAGPAGGAAGHSGRLPVDLPAS</sequence>
<keyword evidence="2" id="KW-0597">Phosphoprotein</keyword>
<evidence type="ECO:0000259" key="4">
    <source>
        <dbReference type="SMART" id="SM00827"/>
    </source>
</evidence>
<dbReference type="InterPro" id="IPR016036">
    <property type="entry name" value="Malonyl_transacylase_ACP-bd"/>
</dbReference>
<dbReference type="InterPro" id="IPR001227">
    <property type="entry name" value="Ac_transferase_dom_sf"/>
</dbReference>
<feature type="domain" description="Malonyl-CoA:ACP transacylase (MAT)" evidence="4">
    <location>
        <begin position="101"/>
        <end position="394"/>
    </location>
</feature>
<dbReference type="PANTHER" id="PTHR43775">
    <property type="entry name" value="FATTY ACID SYNTHASE"/>
    <property type="match status" value="1"/>
</dbReference>
<dbReference type="PANTHER" id="PTHR43775:SF37">
    <property type="entry name" value="SI:DKEY-61P9.11"/>
    <property type="match status" value="1"/>
</dbReference>
<dbReference type="InterPro" id="IPR016035">
    <property type="entry name" value="Acyl_Trfase/lysoPLipase"/>
</dbReference>